<proteinExistence type="predicted"/>
<sequence>MDKITITQTPDALALKTGGIEEVSFTDVFVKRLSLENVCLTNAIITNANLSDIEIEGAQLGGAYIHNIGMPPADHPLYDPAARQRPLKFEDCTLEGSEFLHCDLSHVRLHDCTITGMQINGIPVADLLQAYAQQQGK</sequence>
<reference evidence="1 2" key="2">
    <citation type="submission" date="2019-09" db="EMBL/GenBank/DDBJ databases">
        <authorList>
            <person name="Jin C."/>
        </authorList>
    </citation>
    <scope>NUCLEOTIDE SEQUENCE [LARGE SCALE GENOMIC DNA]</scope>
    <source>
        <strain evidence="1 2">BN140078</strain>
    </source>
</reference>
<gene>
    <name evidence="1" type="ORF">F0L74_12065</name>
</gene>
<dbReference type="InterPro" id="IPR001646">
    <property type="entry name" value="5peptide_repeat"/>
</dbReference>
<dbReference type="AlphaFoldDB" id="A0A5B2VTX1"/>
<accession>A0A5B2VTX1</accession>
<evidence type="ECO:0000313" key="1">
    <source>
        <dbReference type="EMBL" id="KAA2243243.1"/>
    </source>
</evidence>
<dbReference type="Pfam" id="PF00805">
    <property type="entry name" value="Pentapeptide"/>
    <property type="match status" value="1"/>
</dbReference>
<organism evidence="1 2">
    <name type="scientific">Chitinophaga agrisoli</name>
    <dbReference type="NCBI Taxonomy" id="2607653"/>
    <lineage>
        <taxon>Bacteria</taxon>
        <taxon>Pseudomonadati</taxon>
        <taxon>Bacteroidota</taxon>
        <taxon>Chitinophagia</taxon>
        <taxon>Chitinophagales</taxon>
        <taxon>Chitinophagaceae</taxon>
        <taxon>Chitinophaga</taxon>
    </lineage>
</organism>
<name>A0A5B2VTX1_9BACT</name>
<dbReference type="Proteomes" id="UP000324611">
    <property type="component" value="Unassembled WGS sequence"/>
</dbReference>
<evidence type="ECO:0000313" key="2">
    <source>
        <dbReference type="Proteomes" id="UP000324611"/>
    </source>
</evidence>
<dbReference type="SUPFAM" id="SSF141571">
    <property type="entry name" value="Pentapeptide repeat-like"/>
    <property type="match status" value="1"/>
</dbReference>
<dbReference type="EMBL" id="VUOC01000002">
    <property type="protein sequence ID" value="KAA2243243.1"/>
    <property type="molecule type" value="Genomic_DNA"/>
</dbReference>
<keyword evidence="2" id="KW-1185">Reference proteome</keyword>
<comment type="caution">
    <text evidence="1">The sequence shown here is derived from an EMBL/GenBank/DDBJ whole genome shotgun (WGS) entry which is preliminary data.</text>
</comment>
<protein>
    <submittedName>
        <fullName evidence="1">Pentapeptide repeat-containing protein</fullName>
    </submittedName>
</protein>
<dbReference type="Gene3D" id="2.160.20.80">
    <property type="entry name" value="E3 ubiquitin-protein ligase SopA"/>
    <property type="match status" value="1"/>
</dbReference>
<dbReference type="RefSeq" id="WP_149838119.1">
    <property type="nucleotide sequence ID" value="NZ_VUOC01000002.1"/>
</dbReference>
<reference evidence="1 2" key="1">
    <citation type="submission" date="2019-09" db="EMBL/GenBank/DDBJ databases">
        <title>Chitinophaga ginsengihumi sp. nov., isolated from soil of ginseng rhizosphere.</title>
        <authorList>
            <person name="Lee J."/>
        </authorList>
    </citation>
    <scope>NUCLEOTIDE SEQUENCE [LARGE SCALE GENOMIC DNA]</scope>
    <source>
        <strain evidence="1 2">BN140078</strain>
    </source>
</reference>